<comment type="caution">
    <text evidence="3">The sequence shown here is derived from an EMBL/GenBank/DDBJ whole genome shotgun (WGS) entry which is preliminary data.</text>
</comment>
<name>A0ABW6FZP5_9PSEU</name>
<feature type="region of interest" description="Disordered" evidence="1">
    <location>
        <begin position="52"/>
        <end position="87"/>
    </location>
</feature>
<evidence type="ECO:0000313" key="3">
    <source>
        <dbReference type="EMBL" id="MFD6792427.1"/>
    </source>
</evidence>
<feature type="compositionally biased region" description="Low complexity" evidence="1">
    <location>
        <begin position="52"/>
        <end position="86"/>
    </location>
</feature>
<sequence>MGVPQPGLTWGLKRSFVAYVSRLRDGGCGAKDGGSVVDGSFFHFEPAEPAAAAVGDPASPGGASVGSAAARPDAPAPQPAGSAAAASTGDDVLRFRGDVRLVGHAGLLFVMLKDPWVEFTSAGAVLTVVDVEHWPDTSMRMPLATLEPAESVTGEGLRMWSDVPARLTEQGVELFNEQYPAGQPLDPVTFAVPVE</sequence>
<dbReference type="InterPro" id="IPR007331">
    <property type="entry name" value="Htaa"/>
</dbReference>
<evidence type="ECO:0000259" key="2">
    <source>
        <dbReference type="Pfam" id="PF04213"/>
    </source>
</evidence>
<dbReference type="RefSeq" id="WP_258936982.1">
    <property type="nucleotide sequence ID" value="NZ_JANBBF010000010.1"/>
</dbReference>
<accession>A0ABW6FZP5</accession>
<dbReference type="Proteomes" id="UP001598673">
    <property type="component" value="Unassembled WGS sequence"/>
</dbReference>
<proteinExistence type="predicted"/>
<reference evidence="3 4" key="1">
    <citation type="submission" date="2024-09" db="EMBL/GenBank/DDBJ databases">
        <title>The Natural Products Discovery Center: Release of the First 8490 Sequenced Strains for Exploring Actinobacteria Biosynthetic Diversity.</title>
        <authorList>
            <person name="Kalkreuter E."/>
            <person name="Kautsar S.A."/>
            <person name="Yang D."/>
            <person name="Bader C.D."/>
            <person name="Teijaro C.N."/>
            <person name="Fluegel L."/>
            <person name="Davis C.M."/>
            <person name="Simpson J.R."/>
            <person name="Lauterbach L."/>
            <person name="Steele A.D."/>
            <person name="Gui C."/>
            <person name="Meng S."/>
            <person name="Li G."/>
            <person name="Viehrig K."/>
            <person name="Ye F."/>
            <person name="Su P."/>
            <person name="Kiefer A.F."/>
            <person name="Nichols A."/>
            <person name="Cepeda A.J."/>
            <person name="Yan W."/>
            <person name="Fan B."/>
            <person name="Jiang Y."/>
            <person name="Adhikari A."/>
            <person name="Zheng C.-J."/>
            <person name="Schuster L."/>
            <person name="Cowan T.M."/>
            <person name="Smanski M.J."/>
            <person name="Chevrette M.G."/>
            <person name="De Carvalho L.P.S."/>
            <person name="Shen B."/>
        </authorList>
    </citation>
    <scope>NUCLEOTIDE SEQUENCE [LARGE SCALE GENOMIC DNA]</scope>
    <source>
        <strain evidence="3 4">NPDC060353</strain>
    </source>
</reference>
<evidence type="ECO:0000313" key="4">
    <source>
        <dbReference type="Proteomes" id="UP001598673"/>
    </source>
</evidence>
<dbReference type="EMBL" id="JBHXCV010000002">
    <property type="protein sequence ID" value="MFD6792427.1"/>
    <property type="molecule type" value="Genomic_DNA"/>
</dbReference>
<protein>
    <submittedName>
        <fullName evidence="3">HtaA domain-containing protein</fullName>
    </submittedName>
</protein>
<feature type="domain" description="Htaa" evidence="2">
    <location>
        <begin position="85"/>
        <end position="190"/>
    </location>
</feature>
<gene>
    <name evidence="3" type="ORF">ACFWGY_03755</name>
</gene>
<evidence type="ECO:0000256" key="1">
    <source>
        <dbReference type="SAM" id="MobiDB-lite"/>
    </source>
</evidence>
<keyword evidence="4" id="KW-1185">Reference proteome</keyword>
<dbReference type="Pfam" id="PF04213">
    <property type="entry name" value="HtaA"/>
    <property type="match status" value="1"/>
</dbReference>
<organism evidence="3 4">
    <name type="scientific">Prauserella salsuginis</name>
    <dbReference type="NCBI Taxonomy" id="387889"/>
    <lineage>
        <taxon>Bacteria</taxon>
        <taxon>Bacillati</taxon>
        <taxon>Actinomycetota</taxon>
        <taxon>Actinomycetes</taxon>
        <taxon>Pseudonocardiales</taxon>
        <taxon>Pseudonocardiaceae</taxon>
        <taxon>Prauserella</taxon>
        <taxon>Prauserella salsuginis group</taxon>
    </lineage>
</organism>